<keyword evidence="8" id="KW-0406">Ion transport</keyword>
<evidence type="ECO:0000313" key="12">
    <source>
        <dbReference type="EMBL" id="SVA13458.1"/>
    </source>
</evidence>
<dbReference type="InterPro" id="IPR051163">
    <property type="entry name" value="Sodium:Solute_Symporter_SSF"/>
</dbReference>
<dbReference type="EMBL" id="UINC01004322">
    <property type="protein sequence ID" value="SVA13458.1"/>
    <property type="molecule type" value="Genomic_DNA"/>
</dbReference>
<keyword evidence="9 11" id="KW-0472">Membrane</keyword>
<feature type="transmembrane region" description="Helical" evidence="11">
    <location>
        <begin position="402"/>
        <end position="421"/>
    </location>
</feature>
<dbReference type="InterPro" id="IPR038377">
    <property type="entry name" value="Na/Glc_symporter_sf"/>
</dbReference>
<feature type="transmembrane region" description="Helical" evidence="11">
    <location>
        <begin position="73"/>
        <end position="92"/>
    </location>
</feature>
<evidence type="ECO:0000256" key="6">
    <source>
        <dbReference type="ARBA" id="ARBA00022989"/>
    </source>
</evidence>
<feature type="transmembrane region" description="Helical" evidence="11">
    <location>
        <begin position="249"/>
        <end position="267"/>
    </location>
</feature>
<dbReference type="AlphaFoldDB" id="A0A381TCZ7"/>
<sequence>VSALDLWVLAAFTAGTLWLGLSRTVGQTTVAEYFTGGRRAPWTLAMASIVATETSTVTLVSLPGFAFGSDLTFLQLALGYLVGRILVTLFFIPRYFNEQYLTAYQVLTDRFGQQVGQLTSALFLSTRNLADGFRLFATGLVLGAALLTLPGSSRLTTWLSPTIDPATTVLLCAVLLLGIVTIAYTYFGGISAVLWTDLLQLCVYLIGSLAAAVILFRLIPGGWGEIVEVGKAAGRLRLFDFSADLNRSYTFWSGLIGGACLTVSTHGTDQLIVQRYLSCRGPRDASKALLWSGLVVFCQFLLFLVIGVLLYVYYTGYSPDSLEMLTVNGTLQTDRIFPTFIVTELPSGLRGLMIAAIFAAAMSTLSSSLNASASATVADFYMPATGGRRSDKHYLRIAKRSTVLWGCVQILTACIAIRISTRVVDEVLGISSFTNGLILGAFVLGLFGYRRSKTPLVGIAVGSVSVLALRIFTNVSWQWYVLVGGFATAAAGYCVARVFERPANDQ</sequence>
<keyword evidence="6 11" id="KW-1133">Transmembrane helix</keyword>
<dbReference type="NCBIfam" id="TIGR00813">
    <property type="entry name" value="sss"/>
    <property type="match status" value="1"/>
</dbReference>
<feature type="transmembrane region" description="Helical" evidence="11">
    <location>
        <begin position="352"/>
        <end position="381"/>
    </location>
</feature>
<dbReference type="InterPro" id="IPR001734">
    <property type="entry name" value="Na/solute_symporter"/>
</dbReference>
<keyword evidence="4" id="KW-1003">Cell membrane</keyword>
<reference evidence="12" key="1">
    <citation type="submission" date="2018-05" db="EMBL/GenBank/DDBJ databases">
        <authorList>
            <person name="Lanie J.A."/>
            <person name="Ng W.-L."/>
            <person name="Kazmierczak K.M."/>
            <person name="Andrzejewski T.M."/>
            <person name="Davidsen T.M."/>
            <person name="Wayne K.J."/>
            <person name="Tettelin H."/>
            <person name="Glass J.I."/>
            <person name="Rusch D."/>
            <person name="Podicherti R."/>
            <person name="Tsui H.-C.T."/>
            <person name="Winkler M.E."/>
        </authorList>
    </citation>
    <scope>NUCLEOTIDE SEQUENCE</scope>
</reference>
<dbReference type="PANTHER" id="PTHR42985">
    <property type="entry name" value="SODIUM-COUPLED MONOCARBOXYLATE TRANSPORTER"/>
    <property type="match status" value="1"/>
</dbReference>
<feature type="transmembrane region" description="Helical" evidence="11">
    <location>
        <begin position="165"/>
        <end position="186"/>
    </location>
</feature>
<evidence type="ECO:0000256" key="2">
    <source>
        <dbReference type="ARBA" id="ARBA00006434"/>
    </source>
</evidence>
<feature type="transmembrane region" description="Helical" evidence="11">
    <location>
        <begin position="198"/>
        <end position="219"/>
    </location>
</feature>
<dbReference type="PROSITE" id="PS50283">
    <property type="entry name" value="NA_SOLUT_SYMP_3"/>
    <property type="match status" value="1"/>
</dbReference>
<gene>
    <name evidence="12" type="ORF">METZ01_LOCUS66312</name>
</gene>
<dbReference type="Gene3D" id="1.20.1730.10">
    <property type="entry name" value="Sodium/glucose cotransporter"/>
    <property type="match status" value="1"/>
</dbReference>
<feature type="transmembrane region" description="Helical" evidence="11">
    <location>
        <begin position="427"/>
        <end position="449"/>
    </location>
</feature>
<organism evidence="12">
    <name type="scientific">marine metagenome</name>
    <dbReference type="NCBI Taxonomy" id="408172"/>
    <lineage>
        <taxon>unclassified sequences</taxon>
        <taxon>metagenomes</taxon>
        <taxon>ecological metagenomes</taxon>
    </lineage>
</organism>
<dbReference type="PANTHER" id="PTHR42985:SF47">
    <property type="entry name" value="INTEGRAL MEMBRANE TRANSPORT PROTEIN"/>
    <property type="match status" value="1"/>
</dbReference>
<name>A0A381TCZ7_9ZZZZ</name>
<evidence type="ECO:0000256" key="11">
    <source>
        <dbReference type="SAM" id="Phobius"/>
    </source>
</evidence>
<feature type="transmembrane region" description="Helical" evidence="11">
    <location>
        <begin position="6"/>
        <end position="21"/>
    </location>
</feature>
<comment type="similarity">
    <text evidence="2">Belongs to the sodium:solute symporter (SSF) (TC 2.A.21) family.</text>
</comment>
<evidence type="ECO:0000256" key="10">
    <source>
        <dbReference type="ARBA" id="ARBA00023201"/>
    </source>
</evidence>
<comment type="subcellular location">
    <subcellularLocation>
        <location evidence="1">Cell membrane</location>
        <topology evidence="1">Multi-pass membrane protein</topology>
    </subcellularLocation>
</comment>
<feature type="transmembrane region" description="Helical" evidence="11">
    <location>
        <begin position="456"/>
        <end position="473"/>
    </location>
</feature>
<keyword evidence="5 11" id="KW-0812">Transmembrane</keyword>
<keyword evidence="10" id="KW-0739">Sodium transport</keyword>
<dbReference type="GO" id="GO:0015293">
    <property type="term" value="F:symporter activity"/>
    <property type="evidence" value="ECO:0007669"/>
    <property type="project" value="TreeGrafter"/>
</dbReference>
<feature type="non-terminal residue" evidence="12">
    <location>
        <position position="1"/>
    </location>
</feature>
<proteinExistence type="inferred from homology"/>
<keyword evidence="3" id="KW-0813">Transport</keyword>
<feature type="transmembrane region" description="Helical" evidence="11">
    <location>
        <begin position="42"/>
        <end position="67"/>
    </location>
</feature>
<evidence type="ECO:0000256" key="8">
    <source>
        <dbReference type="ARBA" id="ARBA00023065"/>
    </source>
</evidence>
<evidence type="ECO:0000256" key="9">
    <source>
        <dbReference type="ARBA" id="ARBA00023136"/>
    </source>
</evidence>
<feature type="transmembrane region" description="Helical" evidence="11">
    <location>
        <begin position="288"/>
        <end position="314"/>
    </location>
</feature>
<evidence type="ECO:0000256" key="4">
    <source>
        <dbReference type="ARBA" id="ARBA00022475"/>
    </source>
</evidence>
<accession>A0A381TCZ7</accession>
<dbReference type="CDD" id="cd11493">
    <property type="entry name" value="SLC5sbd_NIS-like_u1"/>
    <property type="match status" value="1"/>
</dbReference>
<evidence type="ECO:0000256" key="7">
    <source>
        <dbReference type="ARBA" id="ARBA00023053"/>
    </source>
</evidence>
<feature type="transmembrane region" description="Helical" evidence="11">
    <location>
        <begin position="133"/>
        <end position="153"/>
    </location>
</feature>
<evidence type="ECO:0000256" key="5">
    <source>
        <dbReference type="ARBA" id="ARBA00022692"/>
    </source>
</evidence>
<feature type="transmembrane region" description="Helical" evidence="11">
    <location>
        <begin position="479"/>
        <end position="499"/>
    </location>
</feature>
<evidence type="ECO:0000256" key="3">
    <source>
        <dbReference type="ARBA" id="ARBA00022448"/>
    </source>
</evidence>
<dbReference type="GO" id="GO:0005886">
    <property type="term" value="C:plasma membrane"/>
    <property type="evidence" value="ECO:0007669"/>
    <property type="project" value="UniProtKB-SubCell"/>
</dbReference>
<keyword evidence="7" id="KW-0915">Sodium</keyword>
<dbReference type="GO" id="GO:0006814">
    <property type="term" value="P:sodium ion transport"/>
    <property type="evidence" value="ECO:0007669"/>
    <property type="project" value="UniProtKB-KW"/>
</dbReference>
<evidence type="ECO:0008006" key="13">
    <source>
        <dbReference type="Google" id="ProtNLM"/>
    </source>
</evidence>
<evidence type="ECO:0000256" key="1">
    <source>
        <dbReference type="ARBA" id="ARBA00004651"/>
    </source>
</evidence>
<protein>
    <recommendedName>
        <fullName evidence="13">Sodium:solute symporter</fullName>
    </recommendedName>
</protein>
<dbReference type="Pfam" id="PF00474">
    <property type="entry name" value="SSF"/>
    <property type="match status" value="1"/>
</dbReference>